<protein>
    <submittedName>
        <fullName evidence="1">Uncharacterized protein</fullName>
    </submittedName>
</protein>
<accession>A0ABR1ETH1</accession>
<dbReference type="Proteomes" id="UP001303046">
    <property type="component" value="Unassembled WGS sequence"/>
</dbReference>
<evidence type="ECO:0000313" key="1">
    <source>
        <dbReference type="EMBL" id="KAK6765939.1"/>
    </source>
</evidence>
<evidence type="ECO:0000313" key="2">
    <source>
        <dbReference type="Proteomes" id="UP001303046"/>
    </source>
</evidence>
<proteinExistence type="predicted"/>
<sequence length="73" mass="8105">MVGMAENDRDTNARERTKECAAIIAISDINDVINDQISSRIPCFVTECLRGSIAYFLDFLSFEIGGDTNTLDK</sequence>
<keyword evidence="2" id="KW-1185">Reference proteome</keyword>
<comment type="caution">
    <text evidence="1">The sequence shown here is derived from an EMBL/GenBank/DDBJ whole genome shotgun (WGS) entry which is preliminary data.</text>
</comment>
<gene>
    <name evidence="1" type="primary">Necator_chrX.g25865</name>
    <name evidence="1" type="ORF">RB195_025699</name>
</gene>
<name>A0ABR1ETH1_NECAM</name>
<organism evidence="1 2">
    <name type="scientific">Necator americanus</name>
    <name type="common">Human hookworm</name>
    <dbReference type="NCBI Taxonomy" id="51031"/>
    <lineage>
        <taxon>Eukaryota</taxon>
        <taxon>Metazoa</taxon>
        <taxon>Ecdysozoa</taxon>
        <taxon>Nematoda</taxon>
        <taxon>Chromadorea</taxon>
        <taxon>Rhabditida</taxon>
        <taxon>Rhabditina</taxon>
        <taxon>Rhabditomorpha</taxon>
        <taxon>Strongyloidea</taxon>
        <taxon>Ancylostomatidae</taxon>
        <taxon>Bunostominae</taxon>
        <taxon>Necator</taxon>
    </lineage>
</organism>
<reference evidence="1 2" key="1">
    <citation type="submission" date="2023-08" db="EMBL/GenBank/DDBJ databases">
        <title>A Necator americanus chromosomal reference genome.</title>
        <authorList>
            <person name="Ilik V."/>
            <person name="Petrzelkova K.J."/>
            <person name="Pardy F."/>
            <person name="Fuh T."/>
            <person name="Niatou-Singa F.S."/>
            <person name="Gouil Q."/>
            <person name="Baker L."/>
            <person name="Ritchie M.E."/>
            <person name="Jex A.R."/>
            <person name="Gazzola D."/>
            <person name="Li H."/>
            <person name="Toshio Fujiwara R."/>
            <person name="Zhan B."/>
            <person name="Aroian R.V."/>
            <person name="Pafco B."/>
            <person name="Schwarz E.M."/>
        </authorList>
    </citation>
    <scope>NUCLEOTIDE SEQUENCE [LARGE SCALE GENOMIC DNA]</scope>
    <source>
        <strain evidence="1 2">Aroian</strain>
        <tissue evidence="1">Whole animal</tissue>
    </source>
</reference>
<dbReference type="EMBL" id="JAVFWL010000006">
    <property type="protein sequence ID" value="KAK6765939.1"/>
    <property type="molecule type" value="Genomic_DNA"/>
</dbReference>